<name>A0A0A9BII7_ARUDO</name>
<feature type="compositionally biased region" description="Basic and acidic residues" evidence="1">
    <location>
        <begin position="1"/>
        <end position="10"/>
    </location>
</feature>
<protein>
    <submittedName>
        <fullName evidence="2">Uncharacterized protein</fullName>
    </submittedName>
</protein>
<feature type="region of interest" description="Disordered" evidence="1">
    <location>
        <begin position="1"/>
        <end position="24"/>
    </location>
</feature>
<accession>A0A0A9BII7</accession>
<reference evidence="2" key="2">
    <citation type="journal article" date="2015" name="Data Brief">
        <title>Shoot transcriptome of the giant reed, Arundo donax.</title>
        <authorList>
            <person name="Barrero R.A."/>
            <person name="Guerrero F.D."/>
            <person name="Moolhuijzen P."/>
            <person name="Goolsby J.A."/>
            <person name="Tidwell J."/>
            <person name="Bellgard S.E."/>
            <person name="Bellgard M.I."/>
        </authorList>
    </citation>
    <scope>NUCLEOTIDE SEQUENCE</scope>
    <source>
        <tissue evidence="2">Shoot tissue taken approximately 20 cm above the soil surface</tissue>
    </source>
</reference>
<sequence length="152" mass="17540">MSWWTREERANGSARALNSGGSAATTEHAELIRRRRMVLVHQNCLQVTLKVLDGGASRCCWRWSHHHSACLRLNLLPSFFPSFHAKPLERLQHQKDTRSCRAHPTSAFNPLRNRKRRRPSHPEDRILSPGKKTVVGFSRWIPVRIALMMGFI</sequence>
<dbReference type="AlphaFoldDB" id="A0A0A9BII7"/>
<evidence type="ECO:0000313" key="2">
    <source>
        <dbReference type="EMBL" id="JAD63794.1"/>
    </source>
</evidence>
<proteinExistence type="predicted"/>
<evidence type="ECO:0000256" key="1">
    <source>
        <dbReference type="SAM" id="MobiDB-lite"/>
    </source>
</evidence>
<reference evidence="2" key="1">
    <citation type="submission" date="2014-09" db="EMBL/GenBank/DDBJ databases">
        <authorList>
            <person name="Magalhaes I.L.F."/>
            <person name="Oliveira U."/>
            <person name="Santos F.R."/>
            <person name="Vidigal T.H.D.A."/>
            <person name="Brescovit A.D."/>
            <person name="Santos A.J."/>
        </authorList>
    </citation>
    <scope>NUCLEOTIDE SEQUENCE</scope>
    <source>
        <tissue evidence="2">Shoot tissue taken approximately 20 cm above the soil surface</tissue>
    </source>
</reference>
<dbReference type="EMBL" id="GBRH01234101">
    <property type="protein sequence ID" value="JAD63794.1"/>
    <property type="molecule type" value="Transcribed_RNA"/>
</dbReference>
<feature type="region of interest" description="Disordered" evidence="1">
    <location>
        <begin position="94"/>
        <end position="127"/>
    </location>
</feature>
<organism evidence="2">
    <name type="scientific">Arundo donax</name>
    <name type="common">Giant reed</name>
    <name type="synonym">Donax arundinaceus</name>
    <dbReference type="NCBI Taxonomy" id="35708"/>
    <lineage>
        <taxon>Eukaryota</taxon>
        <taxon>Viridiplantae</taxon>
        <taxon>Streptophyta</taxon>
        <taxon>Embryophyta</taxon>
        <taxon>Tracheophyta</taxon>
        <taxon>Spermatophyta</taxon>
        <taxon>Magnoliopsida</taxon>
        <taxon>Liliopsida</taxon>
        <taxon>Poales</taxon>
        <taxon>Poaceae</taxon>
        <taxon>PACMAD clade</taxon>
        <taxon>Arundinoideae</taxon>
        <taxon>Arundineae</taxon>
        <taxon>Arundo</taxon>
    </lineage>
</organism>